<evidence type="ECO:0000313" key="1">
    <source>
        <dbReference type="EMBL" id="RRT60195.1"/>
    </source>
</evidence>
<protein>
    <submittedName>
        <fullName evidence="1">Uncharacterized protein</fullName>
    </submittedName>
</protein>
<name>A0A426Z8B1_ENSVE</name>
<accession>A0A426Z8B1</accession>
<proteinExistence type="predicted"/>
<dbReference type="Proteomes" id="UP000287651">
    <property type="component" value="Unassembled WGS sequence"/>
</dbReference>
<gene>
    <name evidence="1" type="ORF">B296_00032738</name>
</gene>
<dbReference type="EMBL" id="AMZH03007888">
    <property type="protein sequence ID" value="RRT60195.1"/>
    <property type="molecule type" value="Genomic_DNA"/>
</dbReference>
<sequence length="120" mass="13605">MRKGSCTTIKGVEGSDEVEMGRVDRLADNHSTMRWWRTTVMGLMGSQEKHMDASSSDAVANGARLASVIVDVTKAKVVAREEHRRGWTMFRARVSGEDALASPITDRRSCNWRIRRKRRK</sequence>
<evidence type="ECO:0000313" key="2">
    <source>
        <dbReference type="Proteomes" id="UP000287651"/>
    </source>
</evidence>
<organism evidence="1 2">
    <name type="scientific">Ensete ventricosum</name>
    <name type="common">Abyssinian banana</name>
    <name type="synonym">Musa ensete</name>
    <dbReference type="NCBI Taxonomy" id="4639"/>
    <lineage>
        <taxon>Eukaryota</taxon>
        <taxon>Viridiplantae</taxon>
        <taxon>Streptophyta</taxon>
        <taxon>Embryophyta</taxon>
        <taxon>Tracheophyta</taxon>
        <taxon>Spermatophyta</taxon>
        <taxon>Magnoliopsida</taxon>
        <taxon>Liliopsida</taxon>
        <taxon>Zingiberales</taxon>
        <taxon>Musaceae</taxon>
        <taxon>Ensete</taxon>
    </lineage>
</organism>
<comment type="caution">
    <text evidence="1">The sequence shown here is derived from an EMBL/GenBank/DDBJ whole genome shotgun (WGS) entry which is preliminary data.</text>
</comment>
<reference evidence="1 2" key="1">
    <citation type="journal article" date="2014" name="Agronomy (Basel)">
        <title>A Draft Genome Sequence for Ensete ventricosum, the Drought-Tolerant Tree Against Hunger.</title>
        <authorList>
            <person name="Harrison J."/>
            <person name="Moore K.A."/>
            <person name="Paszkiewicz K."/>
            <person name="Jones T."/>
            <person name="Grant M."/>
            <person name="Ambacheew D."/>
            <person name="Muzemil S."/>
            <person name="Studholme D.J."/>
        </authorList>
    </citation>
    <scope>NUCLEOTIDE SEQUENCE [LARGE SCALE GENOMIC DNA]</scope>
</reference>
<dbReference type="AlphaFoldDB" id="A0A426Z8B1"/>